<dbReference type="Pfam" id="PF13557">
    <property type="entry name" value="Phenol_MetA_deg"/>
    <property type="match status" value="1"/>
</dbReference>
<evidence type="ECO:0000256" key="1">
    <source>
        <dbReference type="SAM" id="SignalP"/>
    </source>
</evidence>
<dbReference type="EMBL" id="CP053709">
    <property type="protein sequence ID" value="QKE93062.1"/>
    <property type="molecule type" value="Genomic_DNA"/>
</dbReference>
<evidence type="ECO:0000313" key="3">
    <source>
        <dbReference type="Proteomes" id="UP000500767"/>
    </source>
</evidence>
<dbReference type="RefSeq" id="WP_171836234.1">
    <property type="nucleotide sequence ID" value="NZ_CP053709.1"/>
</dbReference>
<feature type="signal peptide" evidence="1">
    <location>
        <begin position="1"/>
        <end position="23"/>
    </location>
</feature>
<organism evidence="2 3">
    <name type="scientific">Lichenicola cladoniae</name>
    <dbReference type="NCBI Taxonomy" id="1484109"/>
    <lineage>
        <taxon>Bacteria</taxon>
        <taxon>Pseudomonadati</taxon>
        <taxon>Pseudomonadota</taxon>
        <taxon>Alphaproteobacteria</taxon>
        <taxon>Acetobacterales</taxon>
        <taxon>Acetobacteraceae</taxon>
        <taxon>Lichenicola</taxon>
    </lineage>
</organism>
<protein>
    <recommendedName>
        <fullName evidence="4">Phenol degradation protein meta</fullName>
    </recommendedName>
</protein>
<dbReference type="KEGG" id="lck:HN018_22960"/>
<keyword evidence="1" id="KW-0732">Signal</keyword>
<accession>A0A6M8HXF0</accession>
<geneLocation type="plasmid" evidence="2 3">
    <name>unnamed1</name>
</geneLocation>
<feature type="chain" id="PRO_5026775204" description="Phenol degradation protein meta" evidence="1">
    <location>
        <begin position="24"/>
        <end position="325"/>
    </location>
</feature>
<keyword evidence="2" id="KW-0614">Plasmid</keyword>
<keyword evidence="3" id="KW-1185">Reference proteome</keyword>
<dbReference type="InterPro" id="IPR025737">
    <property type="entry name" value="FApF"/>
</dbReference>
<reference evidence="2 3" key="1">
    <citation type="journal article" date="2014" name="World J. Microbiol. Biotechnol.">
        <title>Biodiversity and physiological characteristics of Antarctic and Arctic lichens-associated bacteria.</title>
        <authorList>
            <person name="Lee Y.M."/>
            <person name="Kim E.H."/>
            <person name="Lee H.K."/>
            <person name="Hong S.G."/>
        </authorList>
    </citation>
    <scope>NUCLEOTIDE SEQUENCE [LARGE SCALE GENOMIC DNA]</scope>
    <source>
        <strain evidence="2 3">PAMC 26569</strain>
        <plasmid evidence="2">unnamed1</plasmid>
    </source>
</reference>
<gene>
    <name evidence="2" type="ORF">HN018_22960</name>
</gene>
<proteinExistence type="predicted"/>
<name>A0A6M8HXF0_9PROT</name>
<evidence type="ECO:0008006" key="4">
    <source>
        <dbReference type="Google" id="ProtNLM"/>
    </source>
</evidence>
<dbReference type="AlphaFoldDB" id="A0A6M8HXF0"/>
<sequence length="325" mass="35213">MSRITSFLAAAGLVMTIGNVARAAEGGFYSGPIGGSDIRSAILSTPGTLAINLTASPIWSNLYTSSDGGPSPTARSVAFAAQGIGGGFNYVYPWTLAGGRFATKFQDQYYFTCYRKLSRQQCDSGNNDPYMDVLEYSFHAGMFGAKPPAPHPGALKLPYGLQVAPAFSLSIPVGRYTITDLANQGHNTWIFVPNVSLTYTTGPDMSFFDATEISTRLYYEVSADNPKTGYRNGDTFVDDFAFTQRAHYWQFGIAGTVATATTADSLHGVPRPNDGNRLFDFLIGPVIQVDVPKWHASFGVKGLYDAVSHNRLDHNIVVFRATFSL</sequence>
<evidence type="ECO:0000313" key="2">
    <source>
        <dbReference type="EMBL" id="QKE93062.1"/>
    </source>
</evidence>
<dbReference type="Proteomes" id="UP000500767">
    <property type="component" value="Plasmid unnamed1"/>
</dbReference>